<keyword evidence="5" id="KW-1185">Reference proteome</keyword>
<evidence type="ECO:0000256" key="1">
    <source>
        <dbReference type="ARBA" id="ARBA00010062"/>
    </source>
</evidence>
<dbReference type="Gene3D" id="3.40.50.2300">
    <property type="match status" value="2"/>
</dbReference>
<dbReference type="InterPro" id="IPR028082">
    <property type="entry name" value="Peripla_BP_I"/>
</dbReference>
<gene>
    <name evidence="4" type="ORF">PKF032_12940</name>
</gene>
<dbReference type="InterPro" id="IPR051010">
    <property type="entry name" value="BCAA_transport"/>
</dbReference>
<accession>A0ABN6TUC8</accession>
<dbReference type="SUPFAM" id="SSF53822">
    <property type="entry name" value="Periplasmic binding protein-like I"/>
    <property type="match status" value="1"/>
</dbReference>
<dbReference type="InterPro" id="IPR028081">
    <property type="entry name" value="Leu-bd"/>
</dbReference>
<proteinExistence type="inferred from homology"/>
<name>A0ABN6TUC8_9BURK</name>
<feature type="domain" description="Leucine-binding protein" evidence="3">
    <location>
        <begin position="32"/>
        <end position="379"/>
    </location>
</feature>
<organism evidence="4 5">
    <name type="scientific">Polynucleobacter yangtzensis</name>
    <dbReference type="NCBI Taxonomy" id="1743159"/>
    <lineage>
        <taxon>Bacteria</taxon>
        <taxon>Pseudomonadati</taxon>
        <taxon>Pseudomonadota</taxon>
        <taxon>Betaproteobacteria</taxon>
        <taxon>Burkholderiales</taxon>
        <taxon>Burkholderiaceae</taxon>
        <taxon>Polynucleobacter</taxon>
    </lineage>
</organism>
<evidence type="ECO:0000256" key="2">
    <source>
        <dbReference type="ARBA" id="ARBA00022729"/>
    </source>
</evidence>
<dbReference type="EMBL" id="AP026974">
    <property type="protein sequence ID" value="BDT79406.1"/>
    <property type="molecule type" value="Genomic_DNA"/>
</dbReference>
<evidence type="ECO:0000313" key="5">
    <source>
        <dbReference type="Proteomes" id="UP001211204"/>
    </source>
</evidence>
<evidence type="ECO:0000313" key="4">
    <source>
        <dbReference type="EMBL" id="BDT79406.1"/>
    </source>
</evidence>
<dbReference type="CDD" id="cd19979">
    <property type="entry name" value="PBP1_ABC_ligand_binding-like"/>
    <property type="match status" value="1"/>
</dbReference>
<comment type="similarity">
    <text evidence="1">Belongs to the leucine-binding protein family.</text>
</comment>
<keyword evidence="2" id="KW-0732">Signal</keyword>
<reference evidence="4 5" key="1">
    <citation type="submission" date="2022-11" db="EMBL/GenBank/DDBJ databases">
        <title>Complete Genome Sequences of three Polynucleobacter sp. Subcluster PnecC Strains KF022, KF023, and KF032 Isolated from a Shallow Eutrophic Lake in Japan.</title>
        <authorList>
            <person name="Ogata Y."/>
            <person name="Watanabe K."/>
            <person name="Takemine S."/>
            <person name="Shindo C."/>
            <person name="Kurokawa R."/>
            <person name="Suda W."/>
        </authorList>
    </citation>
    <scope>NUCLEOTIDE SEQUENCE [LARGE SCALE GENOMIC DNA]</scope>
    <source>
        <strain evidence="4 5">KF032</strain>
    </source>
</reference>
<dbReference type="Proteomes" id="UP001211204">
    <property type="component" value="Chromosome"/>
</dbReference>
<evidence type="ECO:0000259" key="3">
    <source>
        <dbReference type="Pfam" id="PF13458"/>
    </source>
</evidence>
<dbReference type="Pfam" id="PF13458">
    <property type="entry name" value="Peripla_BP_6"/>
    <property type="match status" value="1"/>
</dbReference>
<protein>
    <submittedName>
        <fullName evidence="4">Amino acid ABC transporter substrate-binding protein</fullName>
    </submittedName>
</protein>
<dbReference type="PANTHER" id="PTHR30483:SF6">
    <property type="entry name" value="PERIPLASMIC BINDING PROTEIN OF ABC TRANSPORTER FOR NATURAL AMINO ACIDS"/>
    <property type="match status" value="1"/>
</dbReference>
<sequence length="385" mass="42051">MVVMSTSTAFALESTLDKPPVFIGFDGAFGQKTNTAAKAIQSGINVAIAEINAAGGVLNGRPLKLITTDNKGVTARGKDNFIELAQNKDMVAVMGGKYSPISVETLPEAHRLKMPLISVWGSADQITDHSYKPSYSFRVSLKDDWGVEGMMRRISQKYRAKKACAFLPNTAWGRSADNVIKAKSADFGLNFTVIRWYNWGDASLKMPYKECQEAGGQAILFVGNEKEGAILIKEVANFPQNQRLPIVSHWGISGGVIHELVGSDLDKVELDVVQTFTFIGNNRPKAKFLGEQVIKSSNLKNTTEIQSPVGVAQAYDATHLVALAINKAQSTDREKIRNALENSIEFQGAIRNYKPAFTRDRHDALGADNLLFVTIKSDGTLIPSK</sequence>
<dbReference type="PANTHER" id="PTHR30483">
    <property type="entry name" value="LEUCINE-SPECIFIC-BINDING PROTEIN"/>
    <property type="match status" value="1"/>
</dbReference>